<organism evidence="2 3">
    <name type="scientific">Friedmanniomyces endolithicus</name>
    <dbReference type="NCBI Taxonomy" id="329885"/>
    <lineage>
        <taxon>Eukaryota</taxon>
        <taxon>Fungi</taxon>
        <taxon>Dikarya</taxon>
        <taxon>Ascomycota</taxon>
        <taxon>Pezizomycotina</taxon>
        <taxon>Dothideomycetes</taxon>
        <taxon>Dothideomycetidae</taxon>
        <taxon>Mycosphaerellales</taxon>
        <taxon>Teratosphaeriaceae</taxon>
        <taxon>Friedmanniomyces</taxon>
    </lineage>
</organism>
<dbReference type="AlphaFoldDB" id="A0A4U0VC81"/>
<dbReference type="OrthoDB" id="3898400at2759"/>
<reference evidence="2 3" key="1">
    <citation type="submission" date="2017-03" db="EMBL/GenBank/DDBJ databases">
        <title>Genomes of endolithic fungi from Antarctica.</title>
        <authorList>
            <person name="Coleine C."/>
            <person name="Masonjones S."/>
            <person name="Stajich J.E."/>
        </authorList>
    </citation>
    <scope>NUCLEOTIDE SEQUENCE [LARGE SCALE GENOMIC DNA]</scope>
    <source>
        <strain evidence="2 3">CCFEE 5311</strain>
    </source>
</reference>
<feature type="region of interest" description="Disordered" evidence="1">
    <location>
        <begin position="292"/>
        <end position="360"/>
    </location>
</feature>
<evidence type="ECO:0000256" key="1">
    <source>
        <dbReference type="SAM" id="MobiDB-lite"/>
    </source>
</evidence>
<protein>
    <submittedName>
        <fullName evidence="2">Uncharacterized protein</fullName>
    </submittedName>
</protein>
<evidence type="ECO:0000313" key="2">
    <source>
        <dbReference type="EMBL" id="TKA46558.1"/>
    </source>
</evidence>
<dbReference type="Proteomes" id="UP000310066">
    <property type="component" value="Unassembled WGS sequence"/>
</dbReference>
<feature type="compositionally biased region" description="Low complexity" evidence="1">
    <location>
        <begin position="198"/>
        <end position="212"/>
    </location>
</feature>
<feature type="compositionally biased region" description="Low complexity" evidence="1">
    <location>
        <begin position="180"/>
        <end position="190"/>
    </location>
</feature>
<accession>A0A4U0VC81</accession>
<gene>
    <name evidence="2" type="ORF">B0A54_02390</name>
</gene>
<feature type="compositionally biased region" description="Polar residues" evidence="1">
    <location>
        <begin position="222"/>
        <end position="236"/>
    </location>
</feature>
<feature type="region of interest" description="Disordered" evidence="1">
    <location>
        <begin position="160"/>
        <end position="276"/>
    </location>
</feature>
<proteinExistence type="predicted"/>
<sequence length="396" mass="43456">MAAKRPIEDFFCNPTHNFAMEEHPRYSMASEPVIVGSPTMPPSEMFSFKAGIKTPEPSAAIRHFTDEPMFWRGYTSEEEVASPIDTDDRSFRTTSTFSVISQPASRMSDASFPEQLAESCERVERQCERAQAITLVPAGKVKVVSMPKLVDVSATPRMRRPAPITPIRPPVSRMSRMGISSQASSQASASPRTSTEKSPVSTAPSSVAALLARGKGVRQRPSLPNLQAPTRFQSSMPHPESRSRNVRTADFLRYDPYPSLPSEQPTTPPPVSPSRRRLHKLGSSFGLNVFGMKRTNSSDSSLGDPEAIRELEPAAAASPPPLQPLARTSSVRPKMVARGANERAPPLVLPPCPETYEDERDLSRWPLRKDSSIMGLPSKLHKRQRSMSAALVSVQA</sequence>
<dbReference type="EMBL" id="NAJP01000008">
    <property type="protein sequence ID" value="TKA46558.1"/>
    <property type="molecule type" value="Genomic_DNA"/>
</dbReference>
<evidence type="ECO:0000313" key="3">
    <source>
        <dbReference type="Proteomes" id="UP000310066"/>
    </source>
</evidence>
<comment type="caution">
    <text evidence="2">The sequence shown here is derived from an EMBL/GenBank/DDBJ whole genome shotgun (WGS) entry which is preliminary data.</text>
</comment>
<name>A0A4U0VC81_9PEZI</name>